<evidence type="ECO:0000313" key="2">
    <source>
        <dbReference type="Proteomes" id="UP000011885"/>
    </source>
</evidence>
<dbReference type="PATRIC" id="fig|1263870.3.peg.3692"/>
<sequence>MRIGESMQGDWQRSKTPAIQRHFFDRLPLLIALTGKILRLRQP</sequence>
<name>M5U126_9BACT</name>
<gene>
    <name evidence="1" type="ORF">RSSM_03469</name>
</gene>
<comment type="caution">
    <text evidence="1">The sequence shown here is derived from an EMBL/GenBank/DDBJ whole genome shotgun (WGS) entry which is preliminary data.</text>
</comment>
<accession>M5U126</accession>
<protein>
    <submittedName>
        <fullName evidence="1">Uncharacterized protein</fullName>
    </submittedName>
</protein>
<organism evidence="1 2">
    <name type="scientific">Rhodopirellula sallentina SM41</name>
    <dbReference type="NCBI Taxonomy" id="1263870"/>
    <lineage>
        <taxon>Bacteria</taxon>
        <taxon>Pseudomonadati</taxon>
        <taxon>Planctomycetota</taxon>
        <taxon>Planctomycetia</taxon>
        <taxon>Pirellulales</taxon>
        <taxon>Pirellulaceae</taxon>
        <taxon>Rhodopirellula</taxon>
    </lineage>
</organism>
<dbReference type="AlphaFoldDB" id="M5U126"/>
<reference evidence="1 2" key="1">
    <citation type="journal article" date="2013" name="Mar. Genomics">
        <title>Expression of sulfatases in Rhodopirellula baltica and the diversity of sulfatases in the genus Rhodopirellula.</title>
        <authorList>
            <person name="Wegner C.E."/>
            <person name="Richter-Heitmann T."/>
            <person name="Klindworth A."/>
            <person name="Klockow C."/>
            <person name="Richter M."/>
            <person name="Achstetter T."/>
            <person name="Glockner F.O."/>
            <person name="Harder J."/>
        </authorList>
    </citation>
    <scope>NUCLEOTIDE SEQUENCE [LARGE SCALE GENOMIC DNA]</scope>
    <source>
        <strain evidence="1 2">SM41</strain>
    </source>
</reference>
<keyword evidence="2" id="KW-1185">Reference proteome</keyword>
<dbReference type="EMBL" id="ANOH01000228">
    <property type="protein sequence ID" value="EMI55145.1"/>
    <property type="molecule type" value="Genomic_DNA"/>
</dbReference>
<evidence type="ECO:0000313" key="1">
    <source>
        <dbReference type="EMBL" id="EMI55145.1"/>
    </source>
</evidence>
<proteinExistence type="predicted"/>
<dbReference type="Proteomes" id="UP000011885">
    <property type="component" value="Unassembled WGS sequence"/>
</dbReference>